<dbReference type="Proteomes" id="UP001140011">
    <property type="component" value="Unassembled WGS sequence"/>
</dbReference>
<comment type="caution">
    <text evidence="1">The sequence shown here is derived from an EMBL/GenBank/DDBJ whole genome shotgun (WGS) entry which is preliminary data.</text>
</comment>
<accession>A0A9W8GN52</accession>
<evidence type="ECO:0000313" key="1">
    <source>
        <dbReference type="EMBL" id="KAJ2745617.1"/>
    </source>
</evidence>
<dbReference type="AlphaFoldDB" id="A0A9W8GN52"/>
<dbReference type="OrthoDB" id="2285229at2759"/>
<organism evidence="1 2">
    <name type="scientific">Coemansia pectinata</name>
    <dbReference type="NCBI Taxonomy" id="1052879"/>
    <lineage>
        <taxon>Eukaryota</taxon>
        <taxon>Fungi</taxon>
        <taxon>Fungi incertae sedis</taxon>
        <taxon>Zoopagomycota</taxon>
        <taxon>Kickxellomycotina</taxon>
        <taxon>Kickxellomycetes</taxon>
        <taxon>Kickxellales</taxon>
        <taxon>Kickxellaceae</taxon>
        <taxon>Coemansia</taxon>
    </lineage>
</organism>
<gene>
    <name evidence="1" type="ORF">GGI19_006485</name>
</gene>
<reference evidence="1" key="1">
    <citation type="submission" date="2022-07" db="EMBL/GenBank/DDBJ databases">
        <title>Phylogenomic reconstructions and comparative analyses of Kickxellomycotina fungi.</title>
        <authorList>
            <person name="Reynolds N.K."/>
            <person name="Stajich J.E."/>
            <person name="Barry K."/>
            <person name="Grigoriev I.V."/>
            <person name="Crous P."/>
            <person name="Smith M.E."/>
        </authorList>
    </citation>
    <scope>NUCLEOTIDE SEQUENCE</scope>
    <source>
        <strain evidence="1">BCRC 34297</strain>
    </source>
</reference>
<dbReference type="EMBL" id="JANBUH010001434">
    <property type="protein sequence ID" value="KAJ2745617.1"/>
    <property type="molecule type" value="Genomic_DNA"/>
</dbReference>
<proteinExistence type="predicted"/>
<protein>
    <submittedName>
        <fullName evidence="1">Uncharacterized protein</fullName>
    </submittedName>
</protein>
<name>A0A9W8GN52_9FUNG</name>
<sequence>MQSRLCSKALCPATITALRPRSIRLPVCQQIVALARRRIHTAGEDPGTDSKKYPELEDILGKPAATFEQLIGQLETLIKHPNPPRNYADALAKEELRRMDHRDLTTDKP</sequence>
<keyword evidence="2" id="KW-1185">Reference proteome</keyword>
<evidence type="ECO:0000313" key="2">
    <source>
        <dbReference type="Proteomes" id="UP001140011"/>
    </source>
</evidence>
<feature type="non-terminal residue" evidence="1">
    <location>
        <position position="109"/>
    </location>
</feature>